<gene>
    <name evidence="1" type="ORF">OLEA9_A042336</name>
</gene>
<evidence type="ECO:0000313" key="2">
    <source>
        <dbReference type="Proteomes" id="UP000594638"/>
    </source>
</evidence>
<dbReference type="Proteomes" id="UP000594638">
    <property type="component" value="Unassembled WGS sequence"/>
</dbReference>
<organism evidence="1 2">
    <name type="scientific">Olea europaea subsp. europaea</name>
    <dbReference type="NCBI Taxonomy" id="158383"/>
    <lineage>
        <taxon>Eukaryota</taxon>
        <taxon>Viridiplantae</taxon>
        <taxon>Streptophyta</taxon>
        <taxon>Embryophyta</taxon>
        <taxon>Tracheophyta</taxon>
        <taxon>Spermatophyta</taxon>
        <taxon>Magnoliopsida</taxon>
        <taxon>eudicotyledons</taxon>
        <taxon>Gunneridae</taxon>
        <taxon>Pentapetalae</taxon>
        <taxon>asterids</taxon>
        <taxon>lamiids</taxon>
        <taxon>Lamiales</taxon>
        <taxon>Oleaceae</taxon>
        <taxon>Oleeae</taxon>
        <taxon>Olea</taxon>
    </lineage>
</organism>
<accession>A0A8S0T3U9</accession>
<dbReference type="EMBL" id="CACTIH010005646">
    <property type="protein sequence ID" value="CAA2999697.1"/>
    <property type="molecule type" value="Genomic_DNA"/>
</dbReference>
<sequence length="73" mass="7625">MVVAVVQGLYSGDGDVVFGCTGIVTGGVGGRQWHCYCHFMRSGDRNGDSDGGCRGDGGGCDEMRLDDCDQLFG</sequence>
<evidence type="ECO:0000313" key="1">
    <source>
        <dbReference type="EMBL" id="CAA2999697.1"/>
    </source>
</evidence>
<protein>
    <submittedName>
        <fullName evidence="1">Uncharacterized protein</fullName>
    </submittedName>
</protein>
<keyword evidence="2" id="KW-1185">Reference proteome</keyword>
<dbReference type="Gramene" id="OE9A042336T1">
    <property type="protein sequence ID" value="OE9A042336C1"/>
    <property type="gene ID" value="OE9A042336"/>
</dbReference>
<name>A0A8S0T3U9_OLEEU</name>
<proteinExistence type="predicted"/>
<dbReference type="AlphaFoldDB" id="A0A8S0T3U9"/>
<comment type="caution">
    <text evidence="1">The sequence shown here is derived from an EMBL/GenBank/DDBJ whole genome shotgun (WGS) entry which is preliminary data.</text>
</comment>
<reference evidence="1 2" key="1">
    <citation type="submission" date="2019-12" db="EMBL/GenBank/DDBJ databases">
        <authorList>
            <person name="Alioto T."/>
            <person name="Alioto T."/>
            <person name="Gomez Garrido J."/>
        </authorList>
    </citation>
    <scope>NUCLEOTIDE SEQUENCE [LARGE SCALE GENOMIC DNA]</scope>
</reference>